<dbReference type="Proteomes" id="UP000319801">
    <property type="component" value="Unassembled WGS sequence"/>
</dbReference>
<proteinExistence type="inferred from homology"/>
<feature type="transmembrane region" description="Helical" evidence="7">
    <location>
        <begin position="307"/>
        <end position="326"/>
    </location>
</feature>
<keyword evidence="6" id="KW-0739">Sodium transport</keyword>
<comment type="similarity">
    <text evidence="2">Belongs to the SLC13A/DASS transporter (TC 2.A.47) family. NADC subfamily.</text>
</comment>
<keyword evidence="4 7" id="KW-1133">Transmembrane helix</keyword>
<feature type="transmembrane region" description="Helical" evidence="7">
    <location>
        <begin position="47"/>
        <end position="73"/>
    </location>
</feature>
<keyword evidence="6" id="KW-0813">Transport</keyword>
<evidence type="ECO:0000256" key="2">
    <source>
        <dbReference type="ARBA" id="ARBA00006772"/>
    </source>
</evidence>
<dbReference type="PANTHER" id="PTHR10283">
    <property type="entry name" value="SOLUTE CARRIER FAMILY 13 MEMBER"/>
    <property type="match status" value="1"/>
</dbReference>
<dbReference type="GO" id="GO:0005886">
    <property type="term" value="C:plasma membrane"/>
    <property type="evidence" value="ECO:0007669"/>
    <property type="project" value="TreeGrafter"/>
</dbReference>
<feature type="transmembrane region" description="Helical" evidence="7">
    <location>
        <begin position="245"/>
        <end position="261"/>
    </location>
</feature>
<name>A0A556U4B0_BAGYA</name>
<comment type="caution">
    <text evidence="8">The sequence shown here is derived from an EMBL/GenBank/DDBJ whole genome shotgun (WGS) entry which is preliminary data.</text>
</comment>
<evidence type="ECO:0000256" key="1">
    <source>
        <dbReference type="ARBA" id="ARBA00004141"/>
    </source>
</evidence>
<evidence type="ECO:0000256" key="7">
    <source>
        <dbReference type="SAM" id="Phobius"/>
    </source>
</evidence>
<evidence type="ECO:0000313" key="8">
    <source>
        <dbReference type="EMBL" id="TSM52340.1"/>
    </source>
</evidence>
<evidence type="ECO:0000256" key="6">
    <source>
        <dbReference type="ARBA" id="ARBA00023201"/>
    </source>
</evidence>
<protein>
    <submittedName>
        <fullName evidence="8">Solute carrier family 13 member 1</fullName>
    </submittedName>
</protein>
<dbReference type="InterPro" id="IPR001898">
    <property type="entry name" value="SLC13A/DASS"/>
</dbReference>
<keyword evidence="9" id="KW-1185">Reference proteome</keyword>
<dbReference type="OrthoDB" id="8958983at2759"/>
<dbReference type="Pfam" id="PF00939">
    <property type="entry name" value="Na_sulph_symp"/>
    <property type="match status" value="1"/>
</dbReference>
<dbReference type="PANTHER" id="PTHR10283:SF65">
    <property type="entry name" value="SOLUTE CARRIER FAMILY 13 MEMBER 1"/>
    <property type="match status" value="1"/>
</dbReference>
<comment type="subcellular location">
    <subcellularLocation>
        <location evidence="1">Membrane</location>
        <topology evidence="1">Multi-pass membrane protein</topology>
    </subcellularLocation>
</comment>
<keyword evidence="6" id="KW-0915">Sodium</keyword>
<dbReference type="EMBL" id="VCAZ01000046">
    <property type="protein sequence ID" value="TSM52340.1"/>
    <property type="molecule type" value="Genomic_DNA"/>
</dbReference>
<keyword evidence="3 7" id="KW-0812">Transmembrane</keyword>
<evidence type="ECO:0000313" key="9">
    <source>
        <dbReference type="Proteomes" id="UP000319801"/>
    </source>
</evidence>
<dbReference type="AlphaFoldDB" id="A0A556U4B0"/>
<reference evidence="8 9" key="1">
    <citation type="journal article" date="2019" name="Genome Biol. Evol.">
        <title>Whole-Genome Sequencing of the Giant Devil Catfish, Bagarius yarrelli.</title>
        <authorList>
            <person name="Jiang W."/>
            <person name="Lv Y."/>
            <person name="Cheng L."/>
            <person name="Yang K."/>
            <person name="Chao B."/>
            <person name="Wang X."/>
            <person name="Li Y."/>
            <person name="Pan X."/>
            <person name="You X."/>
            <person name="Zhang Y."/>
            <person name="Yang J."/>
            <person name="Li J."/>
            <person name="Zhang X."/>
            <person name="Liu S."/>
            <person name="Sun C."/>
            <person name="Yang J."/>
            <person name="Shi Q."/>
        </authorList>
    </citation>
    <scope>NUCLEOTIDE SEQUENCE [LARGE SCALE GENOMIC DNA]</scope>
    <source>
        <strain evidence="8">JWS20170419001</strain>
        <tissue evidence="8">Muscle</tissue>
    </source>
</reference>
<evidence type="ECO:0000256" key="5">
    <source>
        <dbReference type="ARBA" id="ARBA00023136"/>
    </source>
</evidence>
<organism evidence="8 9">
    <name type="scientific">Bagarius yarrelli</name>
    <name type="common">Goonch</name>
    <name type="synonym">Bagrus yarrelli</name>
    <dbReference type="NCBI Taxonomy" id="175774"/>
    <lineage>
        <taxon>Eukaryota</taxon>
        <taxon>Metazoa</taxon>
        <taxon>Chordata</taxon>
        <taxon>Craniata</taxon>
        <taxon>Vertebrata</taxon>
        <taxon>Euteleostomi</taxon>
        <taxon>Actinopterygii</taxon>
        <taxon>Neopterygii</taxon>
        <taxon>Teleostei</taxon>
        <taxon>Ostariophysi</taxon>
        <taxon>Siluriformes</taxon>
        <taxon>Sisoridae</taxon>
        <taxon>Sisorinae</taxon>
        <taxon>Bagarius</taxon>
    </lineage>
</organism>
<evidence type="ECO:0000256" key="3">
    <source>
        <dbReference type="ARBA" id="ARBA00022692"/>
    </source>
</evidence>
<evidence type="ECO:0000256" key="4">
    <source>
        <dbReference type="ARBA" id="ARBA00022989"/>
    </source>
</evidence>
<accession>A0A556U4B0</accession>
<gene>
    <name evidence="8" type="ORF">Baya_8102</name>
</gene>
<keyword evidence="6" id="KW-0406">Ion transport</keyword>
<keyword evidence="5 7" id="KW-0472">Membrane</keyword>
<sequence>MELSQSVYHYFNAAIIAAASSTHQHKVICLATSIEKWNLHRRIALKLVTLVGVNPGMLMLGFMAGCSFLSMWLSNTSTVAMVMPIAEAVMQQVMSAEGQVSSQQDKPLKGICNPALQLEGDAEKQCEKAKDENNKESVHKEVFITVPEEDHSTEALPSSPLHSNYRTHHDRMMCKSLSLAIAYSANIGGLTTLPGTSSNLIFAEYMHHFGSVISFKKVRSEREISAAKHIKDQYNALGSMSRQEMITLAIFLLMAVLWFVREPGFMPGWASLFPECHDIWKESKPVAGRFVCCRSGFALAEGTKVKAGLGLNVIGVLTVLLAQYWGRPSFALDKVSRLGA</sequence>
<dbReference type="GO" id="GO:0015382">
    <property type="term" value="F:sodium:sulfate symporter activity"/>
    <property type="evidence" value="ECO:0007669"/>
    <property type="project" value="TreeGrafter"/>
</dbReference>